<organism evidence="2">
    <name type="scientific">marine metagenome</name>
    <dbReference type="NCBI Taxonomy" id="408172"/>
    <lineage>
        <taxon>unclassified sequences</taxon>
        <taxon>metagenomes</taxon>
        <taxon>ecological metagenomes</taxon>
    </lineage>
</organism>
<dbReference type="Pfam" id="PF00296">
    <property type="entry name" value="Bac_luciferase"/>
    <property type="match status" value="1"/>
</dbReference>
<dbReference type="Gene3D" id="3.20.20.30">
    <property type="entry name" value="Luciferase-like domain"/>
    <property type="match status" value="1"/>
</dbReference>
<dbReference type="InterPro" id="IPR011251">
    <property type="entry name" value="Luciferase-like_dom"/>
</dbReference>
<dbReference type="InterPro" id="IPR036661">
    <property type="entry name" value="Luciferase-like_sf"/>
</dbReference>
<dbReference type="SUPFAM" id="SSF51679">
    <property type="entry name" value="Bacterial luciferase-like"/>
    <property type="match status" value="1"/>
</dbReference>
<dbReference type="InterPro" id="IPR050564">
    <property type="entry name" value="F420-G6PD/mer"/>
</dbReference>
<name>A0A383F126_9ZZZZ</name>
<protein>
    <recommendedName>
        <fullName evidence="1">Luciferase-like domain-containing protein</fullName>
    </recommendedName>
</protein>
<evidence type="ECO:0000313" key="2">
    <source>
        <dbReference type="EMBL" id="SVE62200.1"/>
    </source>
</evidence>
<feature type="non-terminal residue" evidence="2">
    <location>
        <position position="228"/>
    </location>
</feature>
<reference evidence="2" key="1">
    <citation type="submission" date="2018-05" db="EMBL/GenBank/DDBJ databases">
        <authorList>
            <person name="Lanie J.A."/>
            <person name="Ng W.-L."/>
            <person name="Kazmierczak K.M."/>
            <person name="Andrzejewski T.M."/>
            <person name="Davidsen T.M."/>
            <person name="Wayne K.J."/>
            <person name="Tettelin H."/>
            <person name="Glass J.I."/>
            <person name="Rusch D."/>
            <person name="Podicherti R."/>
            <person name="Tsui H.-C.T."/>
            <person name="Winkler M.E."/>
        </authorList>
    </citation>
    <scope>NUCLEOTIDE SEQUENCE</scope>
</reference>
<dbReference type="InterPro" id="IPR019919">
    <property type="entry name" value="Lucif-like_OxRdtase_MSMEG_2256"/>
</dbReference>
<feature type="domain" description="Luciferase-like" evidence="1">
    <location>
        <begin position="2"/>
        <end position="221"/>
    </location>
</feature>
<dbReference type="AlphaFoldDB" id="A0A383F126"/>
<dbReference type="PANTHER" id="PTHR43244:SF2">
    <property type="entry name" value="CONSERVED HYPOTHETICAL ALANINE AND PROLINE-RICH PROTEIN"/>
    <property type="match status" value="1"/>
</dbReference>
<proteinExistence type="predicted"/>
<dbReference type="PANTHER" id="PTHR43244">
    <property type="match status" value="1"/>
</dbReference>
<dbReference type="NCBIfam" id="TIGR03617">
    <property type="entry name" value="F420_MSMEG_2256"/>
    <property type="match status" value="1"/>
</dbReference>
<accession>A0A383F126</accession>
<feature type="non-terminal residue" evidence="2">
    <location>
        <position position="1"/>
    </location>
</feature>
<dbReference type="GO" id="GO:0016705">
    <property type="term" value="F:oxidoreductase activity, acting on paired donors, with incorporation or reduction of molecular oxygen"/>
    <property type="evidence" value="ECO:0007669"/>
    <property type="project" value="InterPro"/>
</dbReference>
<dbReference type="CDD" id="cd01097">
    <property type="entry name" value="Tetrahydromethanopterin_reductase"/>
    <property type="match status" value="1"/>
</dbReference>
<gene>
    <name evidence="2" type="ORF">METZ01_LOCUS515054</name>
</gene>
<evidence type="ECO:0000259" key="1">
    <source>
        <dbReference type="Pfam" id="PF00296"/>
    </source>
</evidence>
<sequence length="228" mass="25040">QLTLASVNTTTLSLATSVAMAFPRSPTITAMSAWTLQKVSQGRLILGLGSQVRGHIRRRYGMEWTAPAPRMRDYILAMKAVWRCWQNSEPLRHDGDHYKLDLMVPLFDPGPIDHPDIPVHISAINTNMCGVVGEVADGIRLHPVCSPKYIEEVMVPAVARGAARVQRSPDVVDWCMKPLVATAADQSTLERVAESVRARGGFYLATPAYKAAFEVHGWGDHVDQAASL</sequence>
<dbReference type="EMBL" id="UINC01230181">
    <property type="protein sequence ID" value="SVE62200.1"/>
    <property type="molecule type" value="Genomic_DNA"/>
</dbReference>